<sequence>MNKRREFALCVESHIKSSSYQTQFNAVNAKKLRLALTPKVEKPHQIFDAVAGIIQNF</sequence>
<gene>
    <name evidence="1" type="ORF">PPEP_b0194</name>
</gene>
<name>A0A8I0T6I0_9GAMM</name>
<dbReference type="AlphaFoldDB" id="A0A8I0T6I0"/>
<reference evidence="1 2" key="1">
    <citation type="submission" date="2015-06" db="EMBL/GenBank/DDBJ databases">
        <title>Genome sequence of Pseudoalteromonas peptidolytica.</title>
        <authorList>
            <person name="Xie B.-B."/>
            <person name="Rong J.-C."/>
            <person name="Qin Q.-L."/>
            <person name="Zhang Y.-Z."/>
        </authorList>
    </citation>
    <scope>NUCLEOTIDE SEQUENCE [LARGE SCALE GENOMIC DNA]</scope>
    <source>
        <strain evidence="1 2">F12-50-A1</strain>
    </source>
</reference>
<keyword evidence="2" id="KW-1185">Reference proteome</keyword>
<evidence type="ECO:0000313" key="1">
    <source>
        <dbReference type="EMBL" id="MBE0348452.1"/>
    </source>
</evidence>
<accession>A0A8I0T6I0</accession>
<organism evidence="1 2">
    <name type="scientific">Pseudoalteromonas peptidolytica F12-50-A1</name>
    <dbReference type="NCBI Taxonomy" id="1315280"/>
    <lineage>
        <taxon>Bacteria</taxon>
        <taxon>Pseudomonadati</taxon>
        <taxon>Pseudomonadota</taxon>
        <taxon>Gammaproteobacteria</taxon>
        <taxon>Alteromonadales</taxon>
        <taxon>Pseudoalteromonadaceae</taxon>
        <taxon>Pseudoalteromonas</taxon>
    </lineage>
</organism>
<comment type="caution">
    <text evidence="1">The sequence shown here is derived from an EMBL/GenBank/DDBJ whole genome shotgun (WGS) entry which is preliminary data.</text>
</comment>
<proteinExistence type="predicted"/>
<dbReference type="EMBL" id="AQHF01000033">
    <property type="protein sequence ID" value="MBE0348452.1"/>
    <property type="molecule type" value="Genomic_DNA"/>
</dbReference>
<evidence type="ECO:0000313" key="2">
    <source>
        <dbReference type="Proteomes" id="UP000660708"/>
    </source>
</evidence>
<dbReference type="Proteomes" id="UP000660708">
    <property type="component" value="Unassembled WGS sequence"/>
</dbReference>
<protein>
    <submittedName>
        <fullName evidence="1">Uncharacterized protein</fullName>
    </submittedName>
</protein>